<reference evidence="1 2" key="1">
    <citation type="submission" date="2021-12" db="EMBL/GenBank/DDBJ databases">
        <title>Complete genome sequence of Phytobacter diazotrophicus TA9734.</title>
        <authorList>
            <person name="Kubota H."/>
            <person name="Nakayama Y."/>
            <person name="Ariyoshi T."/>
        </authorList>
    </citation>
    <scope>NUCLEOTIDE SEQUENCE [LARGE SCALE GENOMIC DNA]</scope>
    <source>
        <strain evidence="1 2">TA9734</strain>
    </source>
</reference>
<dbReference type="EMBL" id="AP025334">
    <property type="protein sequence ID" value="BDD52092.1"/>
    <property type="molecule type" value="Genomic_DNA"/>
</dbReference>
<gene>
    <name evidence="1" type="ORF">PDTA9734_35790</name>
</gene>
<protein>
    <submittedName>
        <fullName evidence="1">Uncharacterized protein</fullName>
    </submittedName>
</protein>
<accession>A0ABM7VYQ5</accession>
<name>A0ABM7VYQ5_9ENTR</name>
<evidence type="ECO:0000313" key="1">
    <source>
        <dbReference type="EMBL" id="BDD52092.1"/>
    </source>
</evidence>
<dbReference type="RefSeq" id="WP_107224313.1">
    <property type="nucleotide sequence ID" value="NZ_AP025334.1"/>
</dbReference>
<keyword evidence="2" id="KW-1185">Reference proteome</keyword>
<proteinExistence type="predicted"/>
<dbReference type="Proteomes" id="UP001320460">
    <property type="component" value="Chromosome"/>
</dbReference>
<evidence type="ECO:0000313" key="2">
    <source>
        <dbReference type="Proteomes" id="UP001320460"/>
    </source>
</evidence>
<sequence length="77" mass="8503">MGIEPFSVHETNVRSNVLEVVVRSLLATLDAQQAKTFRANLEQVFVDVERLQPEETVQINAVVRQVALEIASAAPES</sequence>
<organism evidence="1 2">
    <name type="scientific">Phytobacter diazotrophicus</name>
    <dbReference type="NCBI Taxonomy" id="395631"/>
    <lineage>
        <taxon>Bacteria</taxon>
        <taxon>Pseudomonadati</taxon>
        <taxon>Pseudomonadota</taxon>
        <taxon>Gammaproteobacteria</taxon>
        <taxon>Enterobacterales</taxon>
        <taxon>Enterobacteriaceae</taxon>
        <taxon>Phytobacter</taxon>
    </lineage>
</organism>